<gene>
    <name evidence="2" type="primary">LOC108183547</name>
</gene>
<dbReference type="RefSeq" id="XP_073803230.1">
    <property type="nucleotide sequence ID" value="XM_073947129.1"/>
</dbReference>
<accession>A0AC58J9R5</accession>
<organism evidence="1 2">
    <name type="scientific">Danio rerio</name>
    <name type="common">Zebrafish</name>
    <name type="synonym">Brachydanio rerio</name>
    <dbReference type="NCBI Taxonomy" id="7955"/>
    <lineage>
        <taxon>Eukaryota</taxon>
        <taxon>Metazoa</taxon>
        <taxon>Chordata</taxon>
        <taxon>Craniata</taxon>
        <taxon>Vertebrata</taxon>
        <taxon>Euteleostomi</taxon>
        <taxon>Actinopterygii</taxon>
        <taxon>Neopterygii</taxon>
        <taxon>Teleostei</taxon>
        <taxon>Ostariophysi</taxon>
        <taxon>Cypriniformes</taxon>
        <taxon>Danionidae</taxon>
        <taxon>Danioninae</taxon>
        <taxon>Danio</taxon>
    </lineage>
</organism>
<keyword evidence="1" id="KW-1185">Reference proteome</keyword>
<protein>
    <submittedName>
        <fullName evidence="2">Plexin-C1-like</fullName>
    </submittedName>
</protein>
<reference evidence="2" key="1">
    <citation type="submission" date="2025-08" db="UniProtKB">
        <authorList>
            <consortium name="RefSeq"/>
        </authorList>
    </citation>
    <scope>IDENTIFICATION</scope>
    <source>
        <strain evidence="2">Tuebingen</strain>
        <tissue evidence="2">Fibroblasts and whole tissue</tissue>
    </source>
</reference>
<name>A0AC58J9R5_DANRE</name>
<evidence type="ECO:0000313" key="1">
    <source>
        <dbReference type="Proteomes" id="UP000000437"/>
    </source>
</evidence>
<proteinExistence type="predicted"/>
<sequence length="887" mass="99307">MRGYLLGILLLLKHCICNDVHDFNEDINDFKISNDKLFVLTGRHLQQMRHDLVLEERKEVPNTNPNRVNILVPFDYNDTLITCGTFNNGYCEILDINDITKSIYYESVKSIGLPQNEKSVAFIVNTGSSSYLLVGKNNNIARPQDFPYPVATLWNTLQTQAGGIFSNNEEGLTPSIQTTAREVEFVDGFQEDSSLDLYLFLNTKTDSERKVHVLWMDSFKRKKSEIFRSLQSAVIKCCSDKARPVLVSSAVVPSEKAVIWAGVFSAQDQQDPENTALALYDISRIQGRVKEFCAQGEQTCSSESGSELEPLSVVIKSSSMSSVAAVRSGSWIVLFMGTSDGQLIKLMLDENYRPGCPIVLYKSDDELAVFSRMHFDPVDFKHIYIALRKQIRRVPVVNCAKYRILKDCRSALDPLCGWCVKTLRCSTLDECSKSLWMSSPKDSFKELLVSFQLFAQKSSRKITLHLALSLESTGNPAFSCVFSSGSVNLCDESDLTAVFPKCSCTFSDQLLHSGELNVSALINIEDQKITEMLTLTNCLNITDNSPSPPVTQCVQCISSGCHWSSTTQRCDWSDGFGPQLHIRDACKDLLSKYEEPEILSLEPHKVSFHGRNNVLLRGRNLDSVTKIRIQGDLDCIAKESPVFDGSSDTLVFHIPPSETKGKVKMCVVTEDDRCHGNSIITYSSLPSCTEIQPKYTWYSGGRKIYVHGSNMELVESINFEYPLQAQYDPNTGNVWFLSPQFFSSYSLKRFSLKVGNSTLSCGQLSLDSPTFTAFTSFQVANDLQVNIKKKADELNLRISEVNVEVLHGDLKYHCIVERIESRSVICTIKGESGTVPGVDSLQITVGNYETSLRGQGPAYLVLFSIAFPFIFSLFILIFCILLFIFRN</sequence>
<evidence type="ECO:0000313" key="2">
    <source>
        <dbReference type="RefSeq" id="XP_073803230.1"/>
    </source>
</evidence>
<dbReference type="Proteomes" id="UP000000437">
    <property type="component" value="Chromosome 4"/>
</dbReference>